<comment type="caution">
    <text evidence="1">The sequence shown here is derived from an EMBL/GenBank/DDBJ whole genome shotgun (WGS) entry which is preliminary data.</text>
</comment>
<protein>
    <submittedName>
        <fullName evidence="1">Uncharacterized protein</fullName>
    </submittedName>
</protein>
<dbReference type="RefSeq" id="WP_062126450.1">
    <property type="nucleotide sequence ID" value="NZ_LRBG01000005.1"/>
</dbReference>
<gene>
    <name evidence="1" type="ORF">CI15_08745</name>
</gene>
<keyword evidence="2" id="KW-1185">Reference proteome</keyword>
<sequence>MGGTELKTDSFQRWMMYSKDAYGSGRIFLTTEQKQAVEEGKKFAQRAYADVWAKDATLVQRVRSFLGQHFYWHDRLVKTGTALEVIETLQSMIRGESVVLIAEQSRTGGAVTAPTSKLQQLPSFRESLMTSYAMSYDAATAYIDRYNDMVARVNAVADRYANAAASSLTAAAGDLMETATPLGDAQPFEFGDNPLDASTFDLAATPNTGGPGWYTNPGSGQMRLFGSNGYPVVDFDFDHDHGQGIPHAHNWDSIPGAKFPVRGPGVAFSPL</sequence>
<accession>A0A149PW23</accession>
<name>A0A149PW23_9BURK</name>
<proteinExistence type="predicted"/>
<evidence type="ECO:0000313" key="2">
    <source>
        <dbReference type="Proteomes" id="UP000075613"/>
    </source>
</evidence>
<dbReference type="Proteomes" id="UP000075613">
    <property type="component" value="Unassembled WGS sequence"/>
</dbReference>
<organism evidence="1 2">
    <name type="scientific">Paraburkholderia monticola</name>
    <dbReference type="NCBI Taxonomy" id="1399968"/>
    <lineage>
        <taxon>Bacteria</taxon>
        <taxon>Pseudomonadati</taxon>
        <taxon>Pseudomonadota</taxon>
        <taxon>Betaproteobacteria</taxon>
        <taxon>Burkholderiales</taxon>
        <taxon>Burkholderiaceae</taxon>
        <taxon>Paraburkholderia</taxon>
    </lineage>
</organism>
<dbReference type="STRING" id="1399968.CI15_08745"/>
<dbReference type="AlphaFoldDB" id="A0A149PW23"/>
<dbReference type="EMBL" id="LRBG01000005">
    <property type="protein sequence ID" value="KXU89126.1"/>
    <property type="molecule type" value="Genomic_DNA"/>
</dbReference>
<reference evidence="1 2" key="1">
    <citation type="journal article" date="2015" name="Int. J. Syst. Evol. Microbiol.">
        <title>Burkholderia monticola sp. nov., isolated from mountain soil.</title>
        <authorList>
            <person name="Baek I."/>
            <person name="Seo B."/>
            <person name="Lee I."/>
            <person name="Yi H."/>
            <person name="Chun J."/>
        </authorList>
    </citation>
    <scope>NUCLEOTIDE SEQUENCE [LARGE SCALE GENOMIC DNA]</scope>
    <source>
        <strain evidence="1 2">JC2948</strain>
    </source>
</reference>
<evidence type="ECO:0000313" key="1">
    <source>
        <dbReference type="EMBL" id="KXU89126.1"/>
    </source>
</evidence>